<reference evidence="6 7" key="1">
    <citation type="submission" date="2021-01" db="EMBL/GenBank/DDBJ databases">
        <title>Whole genome shotgun sequence of Planobispora siamensis NBRC 107568.</title>
        <authorList>
            <person name="Komaki H."/>
            <person name="Tamura T."/>
        </authorList>
    </citation>
    <scope>NUCLEOTIDE SEQUENCE [LARGE SCALE GENOMIC DNA]</scope>
    <source>
        <strain evidence="6 7">NBRC 107568</strain>
    </source>
</reference>
<dbReference type="Proteomes" id="UP000619788">
    <property type="component" value="Unassembled WGS sequence"/>
</dbReference>
<protein>
    <submittedName>
        <fullName evidence="6">Carboxylate--amine ligase</fullName>
    </submittedName>
</protein>
<dbReference type="SMART" id="SM01209">
    <property type="entry name" value="GARS_A"/>
    <property type="match status" value="1"/>
</dbReference>
<dbReference type="InterPro" id="IPR052032">
    <property type="entry name" value="ATP-dep_AA_Ligase"/>
</dbReference>
<feature type="domain" description="ATP-grasp" evidence="5">
    <location>
        <begin position="108"/>
        <end position="290"/>
    </location>
</feature>
<accession>A0A8J3SG23</accession>
<evidence type="ECO:0000256" key="4">
    <source>
        <dbReference type="PROSITE-ProRule" id="PRU00409"/>
    </source>
</evidence>
<evidence type="ECO:0000256" key="2">
    <source>
        <dbReference type="ARBA" id="ARBA00022741"/>
    </source>
</evidence>
<name>A0A8J3SG23_9ACTN</name>
<dbReference type="Gene3D" id="3.30.470.20">
    <property type="entry name" value="ATP-grasp fold, B domain"/>
    <property type="match status" value="1"/>
</dbReference>
<keyword evidence="2 4" id="KW-0547">Nucleotide-binding</keyword>
<gene>
    <name evidence="6" type="ORF">Psi01_20040</name>
</gene>
<dbReference type="GO" id="GO:0005524">
    <property type="term" value="F:ATP binding"/>
    <property type="evidence" value="ECO:0007669"/>
    <property type="project" value="UniProtKB-UniRule"/>
</dbReference>
<dbReference type="EMBL" id="BOOJ01000019">
    <property type="protein sequence ID" value="GIH91374.1"/>
    <property type="molecule type" value="Genomic_DNA"/>
</dbReference>
<sequence length="392" mass="41359">MRLYLTALKPTDSVADGFLPAARALGCDITILTDRPEHYRDAGAEVLACDVRDARAVIDVVAHHHPPAAIFSNSDHIQVETALAAAYFDLPGKDWRACATAKNKALTRRRLAEAGVETVRSVRLAPGDPVPGDVPLPAVVKPREGVASEDVVLVGDARELAEAVGAIRARRPGEALVVEEYLDGPLHTLETLGDGRTLQVLGGFRTTLGPLPHFVEERLDWEPPPGADHVLAALRALGAGFGACHTEYAMTSGGPRIIEVNYRVIGDHCDFLMADLLGIPLFERILGVHLGAALAPEPGAVGGNGAARGHGTALSLVAERSGTVVAAPGTVAPSGPGPVRIWHRPLRAVGDRIDLSHTNRDYLGIVRAIGPDRASVDEALAAFGARSPWVVE</sequence>
<dbReference type="PANTHER" id="PTHR43585">
    <property type="entry name" value="FUMIPYRROLE BIOSYNTHESIS PROTEIN C"/>
    <property type="match status" value="1"/>
</dbReference>
<dbReference type="PROSITE" id="PS50975">
    <property type="entry name" value="ATP_GRASP"/>
    <property type="match status" value="1"/>
</dbReference>
<dbReference type="InterPro" id="IPR011761">
    <property type="entry name" value="ATP-grasp"/>
</dbReference>
<keyword evidence="1 6" id="KW-0436">Ligase</keyword>
<evidence type="ECO:0000259" key="5">
    <source>
        <dbReference type="PROSITE" id="PS50975"/>
    </source>
</evidence>
<dbReference type="AlphaFoldDB" id="A0A8J3SG23"/>
<dbReference type="PANTHER" id="PTHR43585:SF2">
    <property type="entry name" value="ATP-GRASP ENZYME FSQD"/>
    <property type="match status" value="1"/>
</dbReference>
<proteinExistence type="predicted"/>
<evidence type="ECO:0000256" key="3">
    <source>
        <dbReference type="ARBA" id="ARBA00022840"/>
    </source>
</evidence>
<evidence type="ECO:0000313" key="6">
    <source>
        <dbReference type="EMBL" id="GIH91374.1"/>
    </source>
</evidence>
<dbReference type="GO" id="GO:0016874">
    <property type="term" value="F:ligase activity"/>
    <property type="evidence" value="ECO:0007669"/>
    <property type="project" value="UniProtKB-KW"/>
</dbReference>
<keyword evidence="3 4" id="KW-0067">ATP-binding</keyword>
<dbReference type="RefSeq" id="WP_204063667.1">
    <property type="nucleotide sequence ID" value="NZ_BOOJ01000019.1"/>
</dbReference>
<keyword evidence="7" id="KW-1185">Reference proteome</keyword>
<organism evidence="6 7">
    <name type="scientific">Planobispora siamensis</name>
    <dbReference type="NCBI Taxonomy" id="936338"/>
    <lineage>
        <taxon>Bacteria</taxon>
        <taxon>Bacillati</taxon>
        <taxon>Actinomycetota</taxon>
        <taxon>Actinomycetes</taxon>
        <taxon>Streptosporangiales</taxon>
        <taxon>Streptosporangiaceae</taxon>
        <taxon>Planobispora</taxon>
    </lineage>
</organism>
<dbReference type="SUPFAM" id="SSF56059">
    <property type="entry name" value="Glutathione synthetase ATP-binding domain-like"/>
    <property type="match status" value="1"/>
</dbReference>
<evidence type="ECO:0000313" key="7">
    <source>
        <dbReference type="Proteomes" id="UP000619788"/>
    </source>
</evidence>
<comment type="caution">
    <text evidence="6">The sequence shown here is derived from an EMBL/GenBank/DDBJ whole genome shotgun (WGS) entry which is preliminary data.</text>
</comment>
<dbReference type="GO" id="GO:0046872">
    <property type="term" value="F:metal ion binding"/>
    <property type="evidence" value="ECO:0007669"/>
    <property type="project" value="InterPro"/>
</dbReference>
<evidence type="ECO:0000256" key="1">
    <source>
        <dbReference type="ARBA" id="ARBA00022598"/>
    </source>
</evidence>